<name>A0A2T4YWV1_9HYPH</name>
<dbReference type="EMBL" id="PZZL01000021">
    <property type="protein sequence ID" value="PTM49072.1"/>
    <property type="molecule type" value="Genomic_DNA"/>
</dbReference>
<dbReference type="SUPFAM" id="SSF110087">
    <property type="entry name" value="DR1885-like metal-binding protein"/>
    <property type="match status" value="1"/>
</dbReference>
<dbReference type="InterPro" id="IPR012533">
    <property type="entry name" value="YcnI-copper_dom"/>
</dbReference>
<dbReference type="Pfam" id="PF04314">
    <property type="entry name" value="PCuAC"/>
    <property type="match status" value="1"/>
</dbReference>
<dbReference type="Pfam" id="PF07987">
    <property type="entry name" value="DUF1775"/>
    <property type="match status" value="1"/>
</dbReference>
<dbReference type="OrthoDB" id="9796962at2"/>
<keyword evidence="1" id="KW-0732">Signal</keyword>
<feature type="chain" id="PRO_5015406425" description="YncI copper-binding domain-containing protein" evidence="1">
    <location>
        <begin position="26"/>
        <end position="317"/>
    </location>
</feature>
<feature type="domain" description="YncI copper-binding" evidence="2">
    <location>
        <begin position="26"/>
        <end position="170"/>
    </location>
</feature>
<dbReference type="Proteomes" id="UP000241808">
    <property type="component" value="Unassembled WGS sequence"/>
</dbReference>
<dbReference type="InterPro" id="IPR036182">
    <property type="entry name" value="PCuAC_sf"/>
</dbReference>
<dbReference type="PANTHER" id="PTHR36302">
    <property type="entry name" value="BLR7088 PROTEIN"/>
    <property type="match status" value="1"/>
</dbReference>
<dbReference type="InterPro" id="IPR007410">
    <property type="entry name" value="LpqE-like"/>
</dbReference>
<feature type="signal peptide" evidence="1">
    <location>
        <begin position="1"/>
        <end position="25"/>
    </location>
</feature>
<dbReference type="InterPro" id="IPR058248">
    <property type="entry name" value="Lxx211020-like"/>
</dbReference>
<evidence type="ECO:0000313" key="4">
    <source>
        <dbReference type="Proteomes" id="UP000241808"/>
    </source>
</evidence>
<sequence length="317" mass="33002">MSRLIAPRLVPAALLAFFVASPATAHITLETGSAAPGSYKAVLRVPHGCGTQATTGITVTIPEGVHSVKPQPKPGWTLATTVRPYQRAYTNHGREVRQGVQEIRWSGGSLPNEHYDEFVFIGQIDGSLAAAGTVHFPVVQTCAGGEHRWTEIPVAGSQARLASPAPALRIVAASAPAPAAVEVGSLRIAQAWTRATPGGARVAGGYLTVTNTGSTPDRLVGGSAAFAERVEIHEMATQNGVMTMRPVTGGLTIAPGQTVELKPGGLHVMFMGLNRPLAEGQTVKVTLEFETAGKVEIDLAVGGLGARQAPAGEHHHH</sequence>
<evidence type="ECO:0000256" key="1">
    <source>
        <dbReference type="SAM" id="SignalP"/>
    </source>
</evidence>
<dbReference type="Gene3D" id="2.60.40.1890">
    <property type="entry name" value="PCu(A)C copper chaperone"/>
    <property type="match status" value="1"/>
</dbReference>
<comment type="caution">
    <text evidence="3">The sequence shown here is derived from an EMBL/GenBank/DDBJ whole genome shotgun (WGS) entry which is preliminary data.</text>
</comment>
<dbReference type="Gene3D" id="2.60.40.2230">
    <property type="entry name" value="Uncharacterised protein YcnI-like PF07987, DUF1775"/>
    <property type="match status" value="1"/>
</dbReference>
<protein>
    <recommendedName>
        <fullName evidence="2">YncI copper-binding domain-containing protein</fullName>
    </recommendedName>
</protein>
<dbReference type="CDD" id="cd08545">
    <property type="entry name" value="YcnI_like"/>
    <property type="match status" value="1"/>
</dbReference>
<evidence type="ECO:0000259" key="2">
    <source>
        <dbReference type="Pfam" id="PF07987"/>
    </source>
</evidence>
<accession>A0A2T4YWV1</accession>
<dbReference type="PIRSF" id="PIRSF037139">
    <property type="entry name" value="UCP037139"/>
    <property type="match status" value="1"/>
</dbReference>
<keyword evidence="4" id="KW-1185">Reference proteome</keyword>
<dbReference type="RefSeq" id="WP_108179583.1">
    <property type="nucleotide sequence ID" value="NZ_PZZL01000021.1"/>
</dbReference>
<organism evidence="3 4">
    <name type="scientific">Phreatobacter oligotrophus</name>
    <dbReference type="NCBI Taxonomy" id="1122261"/>
    <lineage>
        <taxon>Bacteria</taxon>
        <taxon>Pseudomonadati</taxon>
        <taxon>Pseudomonadota</taxon>
        <taxon>Alphaproteobacteria</taxon>
        <taxon>Hyphomicrobiales</taxon>
        <taxon>Phreatobacteraceae</taxon>
        <taxon>Phreatobacter</taxon>
    </lineage>
</organism>
<proteinExistence type="predicted"/>
<reference evidence="3 4" key="1">
    <citation type="submission" date="2018-04" db="EMBL/GenBank/DDBJ databases">
        <title>Genomic Encyclopedia of Archaeal and Bacterial Type Strains, Phase II (KMG-II): from individual species to whole genera.</title>
        <authorList>
            <person name="Goeker M."/>
        </authorList>
    </citation>
    <scope>NUCLEOTIDE SEQUENCE [LARGE SCALE GENOMIC DNA]</scope>
    <source>
        <strain evidence="3 4">DSM 25521</strain>
    </source>
</reference>
<evidence type="ECO:0000313" key="3">
    <source>
        <dbReference type="EMBL" id="PTM49072.1"/>
    </source>
</evidence>
<dbReference type="AlphaFoldDB" id="A0A2T4YWV1"/>
<gene>
    <name evidence="3" type="ORF">C8P69_12125</name>
</gene>
<dbReference type="InterPro" id="IPR038507">
    <property type="entry name" value="YcnI-like_sf"/>
</dbReference>
<dbReference type="InterPro" id="IPR021174">
    <property type="entry name" value="UCP037139"/>
</dbReference>
<dbReference type="PANTHER" id="PTHR36302:SF1">
    <property type="entry name" value="COPPER CHAPERONE PCU(A)C"/>
    <property type="match status" value="1"/>
</dbReference>